<dbReference type="SUPFAM" id="SSF55486">
    <property type="entry name" value="Metalloproteases ('zincins'), catalytic domain"/>
    <property type="match status" value="1"/>
</dbReference>
<evidence type="ECO:0000313" key="9">
    <source>
        <dbReference type="EMBL" id="GAX73696.1"/>
    </source>
</evidence>
<dbReference type="Proteomes" id="UP000232323">
    <property type="component" value="Unassembled WGS sequence"/>
</dbReference>
<dbReference type="GO" id="GO:0000976">
    <property type="term" value="F:transcription cis-regulatory region binding"/>
    <property type="evidence" value="ECO:0007669"/>
    <property type="project" value="TreeGrafter"/>
</dbReference>
<dbReference type="PANTHER" id="PTHR15137">
    <property type="entry name" value="TRANSCRIPTION INITIATION FACTOR TFIID"/>
    <property type="match status" value="1"/>
</dbReference>
<dbReference type="InterPro" id="IPR016024">
    <property type="entry name" value="ARM-type_fold"/>
</dbReference>
<feature type="region of interest" description="Disordered" evidence="7">
    <location>
        <begin position="1596"/>
        <end position="1673"/>
    </location>
</feature>
<feature type="region of interest" description="Disordered" evidence="7">
    <location>
        <begin position="159"/>
        <end position="185"/>
    </location>
</feature>
<name>A0A250WSI0_9CHLO</name>
<dbReference type="Pfam" id="PF25577">
    <property type="entry name" value="TPR_TAF2_C"/>
    <property type="match status" value="1"/>
</dbReference>
<feature type="compositionally biased region" description="Low complexity" evidence="7">
    <location>
        <begin position="1596"/>
        <end position="1617"/>
    </location>
</feature>
<feature type="region of interest" description="Disordered" evidence="7">
    <location>
        <begin position="1462"/>
        <end position="1491"/>
    </location>
</feature>
<dbReference type="InterPro" id="IPR037813">
    <property type="entry name" value="TAF2"/>
</dbReference>
<dbReference type="SUPFAM" id="SSF63737">
    <property type="entry name" value="Leukotriene A4 hydrolase N-terminal domain"/>
    <property type="match status" value="1"/>
</dbReference>
<dbReference type="PANTHER" id="PTHR15137:SF9">
    <property type="entry name" value="TRANSCRIPTION INITIATION FACTOR TFIID SUBUNIT 2"/>
    <property type="match status" value="1"/>
</dbReference>
<gene>
    <name evidence="9" type="ORF">CEUSTIGMA_g1148.t1</name>
</gene>
<dbReference type="InterPro" id="IPR057991">
    <property type="entry name" value="TPR_TAF2_C"/>
</dbReference>
<keyword evidence="5" id="KW-0804">Transcription</keyword>
<feature type="region of interest" description="Disordered" evidence="7">
    <location>
        <begin position="746"/>
        <end position="771"/>
    </location>
</feature>
<feature type="region of interest" description="Disordered" evidence="7">
    <location>
        <begin position="1264"/>
        <end position="1303"/>
    </location>
</feature>
<evidence type="ECO:0000313" key="10">
    <source>
        <dbReference type="Proteomes" id="UP000232323"/>
    </source>
</evidence>
<reference evidence="9 10" key="1">
    <citation type="submission" date="2017-08" db="EMBL/GenBank/DDBJ databases">
        <title>Acidophilic green algal genome provides insights into adaptation to an acidic environment.</title>
        <authorList>
            <person name="Hirooka S."/>
            <person name="Hirose Y."/>
            <person name="Kanesaki Y."/>
            <person name="Higuchi S."/>
            <person name="Fujiwara T."/>
            <person name="Onuma R."/>
            <person name="Era A."/>
            <person name="Ohbayashi R."/>
            <person name="Uzuka A."/>
            <person name="Nozaki H."/>
            <person name="Yoshikawa H."/>
            <person name="Miyagishima S.Y."/>
        </authorList>
    </citation>
    <scope>NUCLEOTIDE SEQUENCE [LARGE SCALE GENOMIC DNA]</scope>
    <source>
        <strain evidence="9 10">NIES-2499</strain>
    </source>
</reference>
<feature type="compositionally biased region" description="Low complexity" evidence="7">
    <location>
        <begin position="201"/>
        <end position="220"/>
    </location>
</feature>
<dbReference type="GO" id="GO:0006367">
    <property type="term" value="P:transcription initiation at RNA polymerase II promoter"/>
    <property type="evidence" value="ECO:0007669"/>
    <property type="project" value="TreeGrafter"/>
</dbReference>
<comment type="similarity">
    <text evidence="2">Belongs to the TAF2 family.</text>
</comment>
<evidence type="ECO:0000259" key="8">
    <source>
        <dbReference type="Pfam" id="PF25577"/>
    </source>
</evidence>
<dbReference type="Gene3D" id="1.10.390.10">
    <property type="entry name" value="Neutral Protease Domain 2"/>
    <property type="match status" value="1"/>
</dbReference>
<evidence type="ECO:0000256" key="7">
    <source>
        <dbReference type="SAM" id="MobiDB-lite"/>
    </source>
</evidence>
<feature type="region of interest" description="Disordered" evidence="7">
    <location>
        <begin position="1318"/>
        <end position="1382"/>
    </location>
</feature>
<feature type="domain" description="Transcription initiation factor TFIID subunit 2 TPR repeats" evidence="8">
    <location>
        <begin position="928"/>
        <end position="1206"/>
    </location>
</feature>
<feature type="region of interest" description="Disordered" evidence="7">
    <location>
        <begin position="802"/>
        <end position="875"/>
    </location>
</feature>
<protein>
    <recommendedName>
        <fullName evidence="3">Transcription initiation factor TFIID subunit 2</fullName>
    </recommendedName>
</protein>
<evidence type="ECO:0000256" key="6">
    <source>
        <dbReference type="ARBA" id="ARBA00023242"/>
    </source>
</evidence>
<dbReference type="STRING" id="1157962.A0A250WSI0"/>
<evidence type="ECO:0000256" key="3">
    <source>
        <dbReference type="ARBA" id="ARBA00017363"/>
    </source>
</evidence>
<feature type="compositionally biased region" description="Low complexity" evidence="7">
    <location>
        <begin position="1657"/>
        <end position="1670"/>
    </location>
</feature>
<keyword evidence="10" id="KW-1185">Reference proteome</keyword>
<evidence type="ECO:0000256" key="2">
    <source>
        <dbReference type="ARBA" id="ARBA00010937"/>
    </source>
</evidence>
<dbReference type="GO" id="GO:0005669">
    <property type="term" value="C:transcription factor TFIID complex"/>
    <property type="evidence" value="ECO:0007669"/>
    <property type="project" value="InterPro"/>
</dbReference>
<comment type="subcellular location">
    <subcellularLocation>
        <location evidence="1">Nucleus</location>
    </subcellularLocation>
</comment>
<dbReference type="Gene3D" id="2.60.40.1730">
    <property type="entry name" value="tricorn interacting facor f3 domain"/>
    <property type="match status" value="1"/>
</dbReference>
<feature type="region of interest" description="Disordered" evidence="7">
    <location>
        <begin position="199"/>
        <end position="227"/>
    </location>
</feature>
<feature type="compositionally biased region" description="Gly residues" evidence="7">
    <location>
        <begin position="808"/>
        <end position="843"/>
    </location>
</feature>
<feature type="region of interest" description="Disordered" evidence="7">
    <location>
        <begin position="1699"/>
        <end position="1744"/>
    </location>
</feature>
<feature type="compositionally biased region" description="Polar residues" evidence="7">
    <location>
        <begin position="1632"/>
        <end position="1654"/>
    </location>
</feature>
<sequence length="1744" mass="184172">MSANATLSLIWTELQIQLQTSSSQGTATHVGLHALGINIHRASVDGLPAAFSYEDPQLDHTALSQIQINQTDTKLGNKAGCVSEAAEKAYWAYLASVSQDRKPTLYLQISKSSHSTAEAPPAAAELHQVAQPPTTQGEAVTSETILQTEGNVQYDTDVVMHDVPPSSEPGGAADGKPSASLGTPFYDTVEGVTSVAPLTEQQPTPSSQLPPSQQVAQQPQIVPPAPAATTHSTLTLRIHFSYLISHNGLSETSFNNHPRSQQLHHQKLSPGMVISGDFLSTVHSTSAGLSSRHARSLFPCLDTHGSHHTFDLHFLVRPEDGVVCCGSLVSQTLVMVPGVEAPVARRLHFALRIPVLPAAVAFAAGPFQALQQYRPASAQTQARQILSDFLSDVDNSVLQRQAKQQDQTHITHLGPQHRLPAIANTSRPLYLPFEEYERYLGTPFPLPQLHFAYVPFECQAVDTQIGAGVVLVREDVICEDGEVEAAMESRVLLAAALARQWFGVLLLPRSTQDQWIIDGLSAHLEDIFVKKFLGINEVAYRRYKEREAVVMADDGKLPPLCLRSAARGSNGGAGGGAEADSQYGSTYGTEALDPGPIRRWKAAAVMRMLEQKAGEDQFQRLLSSIVSKAVASMQLLTDGDSTALQQGLSGLGQQVQEGHNAAGNKGIVVPAAAAAGEAVGQAASMEPRLLSTPHFLELVGKLGGFKKGIQAFAERWIYGSGCPQLVLERRYIRSRNVLELRISQNSSPACRKGAERAAKKHQGSADDSHSTVKVLIHETDHLTEVIVKVGPGDKVVEQAVELVSKPTGTGGTTGGGREGAGGRGRGRGGSKGGGRGSRVGGRGGGRKGNKDSSSQQQADEEGGDEGGGHGEEQGMDASAASIAAAAEVGVGTGAAANAAAVKEPVLYIRMDPRMEWLCSVTVKQDATMWETQLEKSRDVVAQSQAVAGLAPFCRSEEGWQQGAISALGACLKNRQMYCRIRMEAAMMLGVVTSDLDGLEGLRILSSYFREHALDPATLQLRPNLFADLAEHLVVQTVPVASAQALNIMGETDQNVLDLIRNFLDHCDNTSNSFSDANLVASFVEALGYLRVPSHSGLVGVMRMIERHLVLEEISPSPRHIIASSCLRALANLAGALRQDEGRFEAVKEVLKSYWQQGRPSLLRRVAARCLLEMFAAQEDLPSFFQTTLDLYWKERSQALRVQVLEDAFGLLGKFEALPSGLSSATVEHIRHLYSLMCSTQDSGCRHTAFVLLMRLAGQAPTLYRESEDEDMANSPVMPEATGAGRRSHAVRQARSSGQVPSPPAVKIGVLKLHRPVTATHSSLGGGGGAGDGPSLSGYTQHQEQVPSSLLLASGEHGGVTAGCDREEITGGAGDAGAESPTRSMMTQHNSFHTYHTNQQEDGGEVMGSQRVGTATVAESTLTSPAVAMQASQAFEVLTNATTGDQLQLSSFSSGIFLQPQSAPSALLGRSPPRDPRRSFPPPTANPDPSNWQEAACALAGDGLMLSSYADAVDIQAQEAGVEVGSNLALVIEGRNNLDILCAGGVAVTVPSTMPCSELSADTVSAAFCVEGTNHGSAAVTSALEVTQPCSGIAISVPSSPLPPQSTTTTTQDSIVPTHQGSAALPAAKKTVKSFTSDSDSATEHGSSGTRSILHQRSAGAAGAPSQQPAGILDGTGAASAADIVLQTSSISHQQGITNDDCSQAALSGPASGAVGTGAANDEQNNKGVKRSRVSIKKPPDSAQL</sequence>
<feature type="compositionally biased region" description="Polar residues" evidence="7">
    <location>
        <begin position="1338"/>
        <end position="1347"/>
    </location>
</feature>
<keyword evidence="6" id="KW-0539">Nucleus</keyword>
<evidence type="ECO:0000256" key="1">
    <source>
        <dbReference type="ARBA" id="ARBA00004123"/>
    </source>
</evidence>
<feature type="compositionally biased region" description="Basic and acidic residues" evidence="7">
    <location>
        <begin position="752"/>
        <end position="771"/>
    </location>
</feature>
<evidence type="ECO:0000256" key="5">
    <source>
        <dbReference type="ARBA" id="ARBA00023163"/>
    </source>
</evidence>
<organism evidence="9 10">
    <name type="scientific">Chlamydomonas eustigma</name>
    <dbReference type="NCBI Taxonomy" id="1157962"/>
    <lineage>
        <taxon>Eukaryota</taxon>
        <taxon>Viridiplantae</taxon>
        <taxon>Chlorophyta</taxon>
        <taxon>core chlorophytes</taxon>
        <taxon>Chlorophyceae</taxon>
        <taxon>CS clade</taxon>
        <taxon>Chlamydomonadales</taxon>
        <taxon>Chlamydomonadaceae</taxon>
        <taxon>Chlamydomonas</taxon>
    </lineage>
</organism>
<accession>A0A250WSI0</accession>
<dbReference type="OrthoDB" id="308861at2759"/>
<comment type="caution">
    <text evidence="9">The sequence shown here is derived from an EMBL/GenBank/DDBJ whole genome shotgun (WGS) entry which is preliminary data.</text>
</comment>
<proteinExistence type="inferred from homology"/>
<dbReference type="GO" id="GO:0003682">
    <property type="term" value="F:chromatin binding"/>
    <property type="evidence" value="ECO:0007669"/>
    <property type="project" value="TreeGrafter"/>
</dbReference>
<dbReference type="InterPro" id="IPR042097">
    <property type="entry name" value="Aminopeptidase_N-like_N_sf"/>
</dbReference>
<dbReference type="SUPFAM" id="SSF48371">
    <property type="entry name" value="ARM repeat"/>
    <property type="match status" value="1"/>
</dbReference>
<evidence type="ECO:0000256" key="4">
    <source>
        <dbReference type="ARBA" id="ARBA00023015"/>
    </source>
</evidence>
<dbReference type="InterPro" id="IPR027268">
    <property type="entry name" value="Peptidase_M4/M1_CTD_sf"/>
</dbReference>
<dbReference type="GO" id="GO:0016251">
    <property type="term" value="F:RNA polymerase II general transcription initiation factor activity"/>
    <property type="evidence" value="ECO:0007669"/>
    <property type="project" value="TreeGrafter"/>
</dbReference>
<dbReference type="EMBL" id="BEGY01000004">
    <property type="protein sequence ID" value="GAX73696.1"/>
    <property type="molecule type" value="Genomic_DNA"/>
</dbReference>
<keyword evidence="4" id="KW-0805">Transcription regulation</keyword>